<dbReference type="EMBL" id="QBKR01000019">
    <property type="protein sequence ID" value="PTX55354.1"/>
    <property type="molecule type" value="Genomic_DNA"/>
</dbReference>
<sequence>MGEVERRTAALQGLTEDGSPRGEDEWNKTLFDESWVRRGPADRLVLMVKDPWTLFAYWTVEEWRKGMVGEHFETEWGGLPFSLRLHQVNDPEYNGENARFTSTADVHPGRDRWYFRGVEPGRRYLAEFGTWTIHGEFFAILRSNVTETPPEPESAGEPSVRFRKMEPVPGGPSGKRGGAFPGSDEPWSESFDGYSLREDGKRGEKQ</sequence>
<feature type="region of interest" description="Disordered" evidence="1">
    <location>
        <begin position="146"/>
        <end position="206"/>
    </location>
</feature>
<dbReference type="AlphaFoldDB" id="A0A2T6BH20"/>
<evidence type="ECO:0000313" key="3">
    <source>
        <dbReference type="Proteomes" id="UP000244240"/>
    </source>
</evidence>
<organism evidence="2 3">
    <name type="scientific">Melghirimyces profundicolus</name>
    <dbReference type="NCBI Taxonomy" id="1242148"/>
    <lineage>
        <taxon>Bacteria</taxon>
        <taxon>Bacillati</taxon>
        <taxon>Bacillota</taxon>
        <taxon>Bacilli</taxon>
        <taxon>Bacillales</taxon>
        <taxon>Thermoactinomycetaceae</taxon>
        <taxon>Melghirimyces</taxon>
    </lineage>
</organism>
<name>A0A2T6BH20_9BACL</name>
<gene>
    <name evidence="2" type="ORF">C8P63_11961</name>
</gene>
<protein>
    <submittedName>
        <fullName evidence="2">Uncharacterized protein DUF4912</fullName>
    </submittedName>
</protein>
<proteinExistence type="predicted"/>
<feature type="compositionally biased region" description="Gly residues" evidence="1">
    <location>
        <begin position="171"/>
        <end position="180"/>
    </location>
</feature>
<dbReference type="InterPro" id="IPR032585">
    <property type="entry name" value="DUF4912"/>
</dbReference>
<feature type="region of interest" description="Disordered" evidence="1">
    <location>
        <begin position="1"/>
        <end position="25"/>
    </location>
</feature>
<accession>A0A2T6BH20</accession>
<dbReference type="Proteomes" id="UP000244240">
    <property type="component" value="Unassembled WGS sequence"/>
</dbReference>
<evidence type="ECO:0000313" key="2">
    <source>
        <dbReference type="EMBL" id="PTX55354.1"/>
    </source>
</evidence>
<comment type="caution">
    <text evidence="2">The sequence shown here is derived from an EMBL/GenBank/DDBJ whole genome shotgun (WGS) entry which is preliminary data.</text>
</comment>
<reference evidence="2 3" key="1">
    <citation type="submission" date="2018-04" db="EMBL/GenBank/DDBJ databases">
        <title>Genomic Encyclopedia of Archaeal and Bacterial Type Strains, Phase II (KMG-II): from individual species to whole genera.</title>
        <authorList>
            <person name="Goeker M."/>
        </authorList>
    </citation>
    <scope>NUCLEOTIDE SEQUENCE [LARGE SCALE GENOMIC DNA]</scope>
    <source>
        <strain evidence="2 3">DSM 45787</strain>
    </source>
</reference>
<dbReference type="Pfam" id="PF16258">
    <property type="entry name" value="DUF4912"/>
    <property type="match status" value="1"/>
</dbReference>
<keyword evidence="3" id="KW-1185">Reference proteome</keyword>
<feature type="compositionally biased region" description="Basic and acidic residues" evidence="1">
    <location>
        <begin position="195"/>
        <end position="206"/>
    </location>
</feature>
<evidence type="ECO:0000256" key="1">
    <source>
        <dbReference type="SAM" id="MobiDB-lite"/>
    </source>
</evidence>